<gene>
    <name evidence="2" type="ORF">LCGC14_2674470</name>
</gene>
<dbReference type="EMBL" id="LAZR01046982">
    <property type="protein sequence ID" value="KKK95272.1"/>
    <property type="molecule type" value="Genomic_DNA"/>
</dbReference>
<protein>
    <recommendedName>
        <fullName evidence="1">Metallo-beta-lactamase domain-containing protein</fullName>
    </recommendedName>
</protein>
<evidence type="ECO:0000313" key="2">
    <source>
        <dbReference type="EMBL" id="KKK95272.1"/>
    </source>
</evidence>
<dbReference type="Pfam" id="PF13483">
    <property type="entry name" value="Lactamase_B_3"/>
    <property type="match status" value="1"/>
</dbReference>
<dbReference type="PANTHER" id="PTHR43546">
    <property type="entry name" value="UPF0173 METAL-DEPENDENT HYDROLASE MJ1163-RELATED"/>
    <property type="match status" value="1"/>
</dbReference>
<organism evidence="2">
    <name type="scientific">marine sediment metagenome</name>
    <dbReference type="NCBI Taxonomy" id="412755"/>
    <lineage>
        <taxon>unclassified sequences</taxon>
        <taxon>metagenomes</taxon>
        <taxon>ecological metagenomes</taxon>
    </lineage>
</organism>
<dbReference type="SUPFAM" id="SSF56281">
    <property type="entry name" value="Metallo-hydrolase/oxidoreductase"/>
    <property type="match status" value="1"/>
</dbReference>
<dbReference type="InterPro" id="IPR050114">
    <property type="entry name" value="UPF0173_UPF0282_UlaG_hydrolase"/>
</dbReference>
<sequence>MKIKHYQYNAFLIEDGNTKLVIDPGYYVKLFKMKSLIPKSEWEDITHILVTHGDPDHYVDAERIALKSSAPVVCGNGLTKMIDGKLMVVNPCKNGLKSWIQLENVHPIDVGDRITLQDVTIEGVKTQHGSIYIPILGMKIRKTPGPKERTGLGAIGFKININGNTILNLGDSLLKEEWKGIKPDVLMIPIGGLGNNTWTMDIPDAVEAVKLIEPKMVIPCHYNVPFLLKKNAAPADELFFKNEVEKMDI</sequence>
<comment type="caution">
    <text evidence="2">The sequence shown here is derived from an EMBL/GenBank/DDBJ whole genome shotgun (WGS) entry which is preliminary data.</text>
</comment>
<proteinExistence type="predicted"/>
<reference evidence="2" key="1">
    <citation type="journal article" date="2015" name="Nature">
        <title>Complex archaea that bridge the gap between prokaryotes and eukaryotes.</title>
        <authorList>
            <person name="Spang A."/>
            <person name="Saw J.H."/>
            <person name="Jorgensen S.L."/>
            <person name="Zaremba-Niedzwiedzka K."/>
            <person name="Martijn J."/>
            <person name="Lind A.E."/>
            <person name="van Eijk R."/>
            <person name="Schleper C."/>
            <person name="Guy L."/>
            <person name="Ettema T.J."/>
        </authorList>
    </citation>
    <scope>NUCLEOTIDE SEQUENCE</scope>
</reference>
<feature type="domain" description="Metallo-beta-lactamase" evidence="1">
    <location>
        <begin position="7"/>
        <end position="221"/>
    </location>
</feature>
<dbReference type="InterPro" id="IPR036866">
    <property type="entry name" value="RibonucZ/Hydroxyglut_hydro"/>
</dbReference>
<dbReference type="InterPro" id="IPR001279">
    <property type="entry name" value="Metallo-B-lactamas"/>
</dbReference>
<dbReference type="PANTHER" id="PTHR43546:SF3">
    <property type="entry name" value="UPF0173 METAL-DEPENDENT HYDROLASE MJ1163"/>
    <property type="match status" value="1"/>
</dbReference>
<dbReference type="Gene3D" id="3.60.15.10">
    <property type="entry name" value="Ribonuclease Z/Hydroxyacylglutathione hydrolase-like"/>
    <property type="match status" value="1"/>
</dbReference>
<feature type="non-terminal residue" evidence="2">
    <location>
        <position position="249"/>
    </location>
</feature>
<dbReference type="SMART" id="SM00849">
    <property type="entry name" value="Lactamase_B"/>
    <property type="match status" value="1"/>
</dbReference>
<evidence type="ECO:0000259" key="1">
    <source>
        <dbReference type="SMART" id="SM00849"/>
    </source>
</evidence>
<dbReference type="AlphaFoldDB" id="A0A0F8ZN49"/>
<name>A0A0F8ZN49_9ZZZZ</name>
<accession>A0A0F8ZN49</accession>